<reference evidence="3" key="1">
    <citation type="journal article" date="2019" name="Int. J. Syst. Evol. Microbiol.">
        <title>The Global Catalogue of Microorganisms (GCM) 10K type strain sequencing project: providing services to taxonomists for standard genome sequencing and annotation.</title>
        <authorList>
            <consortium name="The Broad Institute Genomics Platform"/>
            <consortium name="The Broad Institute Genome Sequencing Center for Infectious Disease"/>
            <person name="Wu L."/>
            <person name="Ma J."/>
        </authorList>
    </citation>
    <scope>NUCLEOTIDE SEQUENCE [LARGE SCALE GENOMIC DNA]</scope>
    <source>
        <strain evidence="3">NBRC 110107</strain>
    </source>
</reference>
<protein>
    <submittedName>
        <fullName evidence="2">Uncharacterized protein</fullName>
    </submittedName>
</protein>
<feature type="region of interest" description="Disordered" evidence="1">
    <location>
        <begin position="1"/>
        <end position="55"/>
    </location>
</feature>
<dbReference type="Proteomes" id="UP001156921">
    <property type="component" value="Unassembled WGS sequence"/>
</dbReference>
<organism evidence="2 3">
    <name type="scientific">Brevundimonas denitrificans</name>
    <dbReference type="NCBI Taxonomy" id="1443434"/>
    <lineage>
        <taxon>Bacteria</taxon>
        <taxon>Pseudomonadati</taxon>
        <taxon>Pseudomonadota</taxon>
        <taxon>Alphaproteobacteria</taxon>
        <taxon>Caulobacterales</taxon>
        <taxon>Caulobacteraceae</taxon>
        <taxon>Brevundimonas</taxon>
    </lineage>
</organism>
<evidence type="ECO:0000313" key="3">
    <source>
        <dbReference type="Proteomes" id="UP001156921"/>
    </source>
</evidence>
<keyword evidence="3" id="KW-1185">Reference proteome</keyword>
<evidence type="ECO:0000256" key="1">
    <source>
        <dbReference type="SAM" id="MobiDB-lite"/>
    </source>
</evidence>
<comment type="caution">
    <text evidence="2">The sequence shown here is derived from an EMBL/GenBank/DDBJ whole genome shotgun (WGS) entry which is preliminary data.</text>
</comment>
<dbReference type="EMBL" id="BSOY01000013">
    <property type="protein sequence ID" value="GLS00921.1"/>
    <property type="molecule type" value="Genomic_DNA"/>
</dbReference>
<accession>A0ABQ6BG54</accession>
<proteinExistence type="predicted"/>
<sequence length="81" mass="8397">MRQCDRVPSGATLHATEALPSVTPRAIARSGNSGRGRRAQDGLVIAGRSGAEPTGGISCAEAPDIVRPVTTPERTMACLRL</sequence>
<name>A0ABQ6BG54_9CAUL</name>
<evidence type="ECO:0000313" key="2">
    <source>
        <dbReference type="EMBL" id="GLS00921.1"/>
    </source>
</evidence>
<gene>
    <name evidence="2" type="ORF">GCM10007859_09310</name>
</gene>